<dbReference type="Gene3D" id="3.30.1490.20">
    <property type="entry name" value="ATP-grasp fold, A domain"/>
    <property type="match status" value="1"/>
</dbReference>
<dbReference type="Proteomes" id="UP000243937">
    <property type="component" value="Chromosome"/>
</dbReference>
<keyword evidence="1" id="KW-0464">Manganese</keyword>
<dbReference type="OrthoDB" id="9800957at2"/>
<dbReference type="GO" id="GO:0016740">
    <property type="term" value="F:transferase activity"/>
    <property type="evidence" value="ECO:0007669"/>
    <property type="project" value="UniProtKB-KW"/>
</dbReference>
<dbReference type="PANTHER" id="PTHR21621:SF0">
    <property type="entry name" value="BETA-CITRYLGLUTAMATE SYNTHASE B-RELATED"/>
    <property type="match status" value="1"/>
</dbReference>
<dbReference type="GO" id="GO:0009432">
    <property type="term" value="P:SOS response"/>
    <property type="evidence" value="ECO:0007669"/>
    <property type="project" value="TreeGrafter"/>
</dbReference>
<dbReference type="GO" id="GO:0046872">
    <property type="term" value="F:metal ion binding"/>
    <property type="evidence" value="ECO:0007669"/>
    <property type="project" value="InterPro"/>
</dbReference>
<dbReference type="Pfam" id="PF08443">
    <property type="entry name" value="RimK"/>
    <property type="match status" value="1"/>
</dbReference>
<dbReference type="InterPro" id="IPR011761">
    <property type="entry name" value="ATP-grasp"/>
</dbReference>
<dbReference type="PANTHER" id="PTHR21621">
    <property type="entry name" value="RIBOSOMAL PROTEIN S6 MODIFICATION PROTEIN"/>
    <property type="match status" value="1"/>
</dbReference>
<keyword evidence="2" id="KW-0067">ATP-binding</keyword>
<proteinExistence type="predicted"/>
<dbReference type="InterPro" id="IPR025839">
    <property type="entry name" value="RLAN_dom"/>
</dbReference>
<gene>
    <name evidence="4" type="ORF">CBP31_14400</name>
</gene>
<dbReference type="Pfam" id="PF14401">
    <property type="entry name" value="RLAN"/>
    <property type="match status" value="1"/>
</dbReference>
<keyword evidence="4" id="KW-0808">Transferase</keyword>
<dbReference type="InterPro" id="IPR013651">
    <property type="entry name" value="ATP-grasp_RimK-type"/>
</dbReference>
<dbReference type="GO" id="GO:0005524">
    <property type="term" value="F:ATP binding"/>
    <property type="evidence" value="ECO:0007669"/>
    <property type="project" value="UniProtKB-UniRule"/>
</dbReference>
<accession>A0A1Y0D9G6</accession>
<dbReference type="GO" id="GO:0018169">
    <property type="term" value="F:ribosomal S6-glutamic acid ligase activity"/>
    <property type="evidence" value="ECO:0007669"/>
    <property type="project" value="TreeGrafter"/>
</dbReference>
<dbReference type="EMBL" id="CP021377">
    <property type="protein sequence ID" value="ART83675.1"/>
    <property type="molecule type" value="Genomic_DNA"/>
</dbReference>
<sequence length="504" mass="56582">MAQLILVVDDVSAWAPYFPSENLLDFESYLTQAPVKNAPRTRVINLCKNNKYLSNGYYCSLLAEARDQTVIPSVATLNNLRNSALFAFGFDGVSEALSAFTAENGSKSEGKNKGEGEGKGELKKLKFKSYFGRSPLPELAALCRELFERLPCPVLELTFKKRSRWELTGLATLSPRELTGEEEDHFAEALEAYSRIMWRKPKSVKRYRYDLAMLVNPDEALPPSDAKALARFVKAGERADVNVELITRKDYQRLAEYDGLFIRETTAIDHHTFRFAQKAEHEGLVVMDSPASILRCANKVFLAESFTKHGVPIPNTLMVNPKNKETPALLEQELGYPLVLKIPDGAFSRGIYKVADRAALIDTLAILRNASALVLAQEFFFTEFDWRIGVLNHQAIFACKYFMVKGHWQIYRHHDSGKQADSGGFVTLPTYEAPKAVLNAALKAVKPIGDGLYGVDIKEGNGRVAVIEVNDNPNIDHGVEDVFLKDKLYDIVIADFVRRFEMQR</sequence>
<evidence type="ECO:0000256" key="1">
    <source>
        <dbReference type="ARBA" id="ARBA00023211"/>
    </source>
</evidence>
<dbReference type="AlphaFoldDB" id="A0A1Y0D9G6"/>
<dbReference type="GO" id="GO:0005737">
    <property type="term" value="C:cytoplasm"/>
    <property type="evidence" value="ECO:0007669"/>
    <property type="project" value="TreeGrafter"/>
</dbReference>
<evidence type="ECO:0000313" key="4">
    <source>
        <dbReference type="EMBL" id="ART83675.1"/>
    </source>
</evidence>
<dbReference type="PROSITE" id="PS50975">
    <property type="entry name" value="ATP_GRASP"/>
    <property type="match status" value="1"/>
</dbReference>
<reference evidence="4 5" key="1">
    <citation type="journal article" date="2014" name="Int. J. Syst. Evol. Microbiol.">
        <title>Oceanisphaera profunda sp. nov., a marine bacterium isolated from deep-sea sediment, and emended description of the genus Oceanisphaera.</title>
        <authorList>
            <person name="Xu Z."/>
            <person name="Zhang X.Y."/>
            <person name="Su H.N."/>
            <person name="Yu Z.C."/>
            <person name="Liu C."/>
            <person name="Li H."/>
            <person name="Chen X.L."/>
            <person name="Song X.Y."/>
            <person name="Xie B.B."/>
            <person name="Qin Q.L."/>
            <person name="Zhou B.C."/>
            <person name="Shi M."/>
            <person name="Huang Y."/>
            <person name="Zhang Y.Z."/>
        </authorList>
    </citation>
    <scope>NUCLEOTIDE SEQUENCE [LARGE SCALE GENOMIC DNA]</scope>
    <source>
        <strain evidence="4 5">SM1222</strain>
    </source>
</reference>
<evidence type="ECO:0000313" key="5">
    <source>
        <dbReference type="Proteomes" id="UP000243937"/>
    </source>
</evidence>
<protein>
    <submittedName>
        <fullName evidence="4">Glutaminyl transferase</fullName>
    </submittedName>
</protein>
<dbReference type="Gene3D" id="3.30.470.20">
    <property type="entry name" value="ATP-grasp fold, B domain"/>
    <property type="match status" value="1"/>
</dbReference>
<dbReference type="KEGG" id="opf:CBP31_14400"/>
<keyword evidence="2" id="KW-0547">Nucleotide-binding</keyword>
<keyword evidence="5" id="KW-1185">Reference proteome</keyword>
<dbReference type="SUPFAM" id="SSF56059">
    <property type="entry name" value="Glutathione synthetase ATP-binding domain-like"/>
    <property type="match status" value="1"/>
</dbReference>
<evidence type="ECO:0000256" key="2">
    <source>
        <dbReference type="PROSITE-ProRule" id="PRU00409"/>
    </source>
</evidence>
<dbReference type="InterPro" id="IPR013815">
    <property type="entry name" value="ATP_grasp_subdomain_1"/>
</dbReference>
<name>A0A1Y0D9G6_9GAMM</name>
<evidence type="ECO:0000259" key="3">
    <source>
        <dbReference type="PROSITE" id="PS50975"/>
    </source>
</evidence>
<feature type="domain" description="ATP-grasp" evidence="3">
    <location>
        <begin position="303"/>
        <end position="502"/>
    </location>
</feature>
<organism evidence="4 5">
    <name type="scientific">Oceanisphaera profunda</name>
    <dbReference type="NCBI Taxonomy" id="1416627"/>
    <lineage>
        <taxon>Bacteria</taxon>
        <taxon>Pseudomonadati</taxon>
        <taxon>Pseudomonadota</taxon>
        <taxon>Gammaproteobacteria</taxon>
        <taxon>Aeromonadales</taxon>
        <taxon>Aeromonadaceae</taxon>
        <taxon>Oceanisphaera</taxon>
    </lineage>
</organism>
<dbReference type="RefSeq" id="WP_087038351.1">
    <property type="nucleotide sequence ID" value="NZ_CP021377.1"/>
</dbReference>